<evidence type="ECO:0000313" key="3">
    <source>
        <dbReference type="Proteomes" id="UP000249016"/>
    </source>
</evidence>
<dbReference type="SUPFAM" id="SSF53474">
    <property type="entry name" value="alpha/beta-Hydrolases"/>
    <property type="match status" value="1"/>
</dbReference>
<sequence>MGRQNWKAAIQWALKAAEADPNEKYWRYLNAADFASRDKDAELAIHYVSLVVDSNISTNAYFGKSFDWLRDDPRWKTLMEKVDQARQRERQQRIQASLPFRSYQKELLAQTDQQLASLTKTTSAPRLYQQLKTTRPKHSYSRTGQYQYAWLRLADSLEFPYLVQLPTHFDATKTYPLVVVLHGAVSRQTALPDVADSTTAFFGRLFMEQAAQSGLIAVFPYSTRQYNWMMPDDGFGIVPELVREVKHLYSIDDRRVYVTGHSNGATGAFSYLVKQPSLFAGFSGLNNRPQVRTGGTFLKNARNRSFYNVATDYDYYFPLEGHRALTKLTKTMGIDWQNQEVVGHRAHGYLIAAKDSTTKQVYYQLFAHMLTKQRNPFQASLYWACDDVKNGRCDWLEINQLDTIHAKSNGQLPINMSVQGWRSVTDPSALSDSTSQAFVFPRQSGAVQGRYAKNQFELTTSQVGSLTIYLSPEMINLGQPLKVIINGKQVYNAPIQYDRAFLVEQYAKEMDHQALWINRLTFRVN</sequence>
<accession>A0A327NGP3</accession>
<dbReference type="Gene3D" id="3.40.50.1820">
    <property type="entry name" value="alpha/beta hydrolase"/>
    <property type="match status" value="1"/>
</dbReference>
<dbReference type="InterPro" id="IPR029058">
    <property type="entry name" value="AB_hydrolase_fold"/>
</dbReference>
<comment type="caution">
    <text evidence="2">The sequence shown here is derived from an EMBL/GenBank/DDBJ whole genome shotgun (WGS) entry which is preliminary data.</text>
</comment>
<dbReference type="PANTHER" id="PTHR43037:SF1">
    <property type="entry name" value="BLL1128 PROTEIN"/>
    <property type="match status" value="1"/>
</dbReference>
<keyword evidence="1" id="KW-0732">Signal</keyword>
<keyword evidence="3" id="KW-1185">Reference proteome</keyword>
<evidence type="ECO:0000313" key="2">
    <source>
        <dbReference type="EMBL" id="RAI74551.1"/>
    </source>
</evidence>
<dbReference type="EMBL" id="QLII01000001">
    <property type="protein sequence ID" value="RAI74551.1"/>
    <property type="molecule type" value="Genomic_DNA"/>
</dbReference>
<dbReference type="RefSeq" id="WP_111341932.1">
    <property type="nucleotide sequence ID" value="NZ_QLII01000001.1"/>
</dbReference>
<gene>
    <name evidence="2" type="ORF">HMF3257_10230</name>
</gene>
<evidence type="ECO:0000256" key="1">
    <source>
        <dbReference type="ARBA" id="ARBA00022729"/>
    </source>
</evidence>
<dbReference type="Proteomes" id="UP000249016">
    <property type="component" value="Unassembled WGS sequence"/>
</dbReference>
<organism evidence="2 3">
    <name type="scientific">Spirosoma telluris</name>
    <dbReference type="NCBI Taxonomy" id="2183553"/>
    <lineage>
        <taxon>Bacteria</taxon>
        <taxon>Pseudomonadati</taxon>
        <taxon>Bacteroidota</taxon>
        <taxon>Cytophagia</taxon>
        <taxon>Cytophagales</taxon>
        <taxon>Cytophagaceae</taxon>
        <taxon>Spirosoma</taxon>
    </lineage>
</organism>
<name>A0A327NGP3_9BACT</name>
<evidence type="ECO:0008006" key="4">
    <source>
        <dbReference type="Google" id="ProtNLM"/>
    </source>
</evidence>
<dbReference type="InterPro" id="IPR050955">
    <property type="entry name" value="Plant_Biomass_Hydrol_Est"/>
</dbReference>
<reference evidence="2 3" key="1">
    <citation type="submission" date="2018-06" db="EMBL/GenBank/DDBJ databases">
        <title>Spirosoma sp. HMF3257 Genome sequencing and assembly.</title>
        <authorList>
            <person name="Kang H."/>
            <person name="Cha I."/>
            <person name="Kim H."/>
            <person name="Kang J."/>
            <person name="Joh K."/>
        </authorList>
    </citation>
    <scope>NUCLEOTIDE SEQUENCE [LARGE SCALE GENOMIC DNA]</scope>
    <source>
        <strain evidence="2 3">HMF3257</strain>
    </source>
</reference>
<proteinExistence type="predicted"/>
<dbReference type="OrthoDB" id="699118at2"/>
<dbReference type="AlphaFoldDB" id="A0A327NGP3"/>
<protein>
    <recommendedName>
        <fullName evidence="4">Prolyl oligopeptidase family serine peptidase</fullName>
    </recommendedName>
</protein>
<dbReference type="PANTHER" id="PTHR43037">
    <property type="entry name" value="UNNAMED PRODUCT-RELATED"/>
    <property type="match status" value="1"/>
</dbReference>